<keyword evidence="11" id="KW-0443">Lipid metabolism</keyword>
<dbReference type="FunFam" id="3.40.50.720:FF:000410">
    <property type="entry name" value="Peroxisomal multifunctional beta-oxidation protein"/>
    <property type="match status" value="1"/>
</dbReference>
<evidence type="ECO:0000256" key="11">
    <source>
        <dbReference type="ARBA" id="ARBA00023098"/>
    </source>
</evidence>
<dbReference type="GeneID" id="43580944"/>
<dbReference type="PRINTS" id="PR00081">
    <property type="entry name" value="GDHRDH"/>
</dbReference>
<evidence type="ECO:0000256" key="13">
    <source>
        <dbReference type="ARBA" id="ARBA00023235"/>
    </source>
</evidence>
<dbReference type="EC" id="1.1.1.n12" evidence="5"/>
<dbReference type="Gene3D" id="3.10.129.10">
    <property type="entry name" value="Hotdog Thioesterase"/>
    <property type="match status" value="2"/>
</dbReference>
<keyword evidence="8" id="KW-0276">Fatty acid metabolism</keyword>
<evidence type="ECO:0000256" key="4">
    <source>
        <dbReference type="ARBA" id="ARBA00011245"/>
    </source>
</evidence>
<protein>
    <recommendedName>
        <fullName evidence="19">Peroxisomal hydratase-dehydrogenase-epimerase</fullName>
        <ecNumber evidence="5">1.1.1.n12</ecNumber>
        <ecNumber evidence="6">4.2.1.119</ecNumber>
    </recommendedName>
    <alternativeName>
        <fullName evidence="20">Multifunctional beta-oxidation protein</fullName>
    </alternativeName>
</protein>
<keyword evidence="14" id="KW-0456">Lyase</keyword>
<evidence type="ECO:0000259" key="21">
    <source>
        <dbReference type="SMART" id="SM00822"/>
    </source>
</evidence>
<dbReference type="GO" id="GO:0016853">
    <property type="term" value="F:isomerase activity"/>
    <property type="evidence" value="ECO:0007669"/>
    <property type="project" value="UniProtKB-KW"/>
</dbReference>
<dbReference type="RefSeq" id="XP_031852735.1">
    <property type="nucleotide sequence ID" value="XM_031996844.1"/>
</dbReference>
<dbReference type="SUPFAM" id="SSF51735">
    <property type="entry name" value="NAD(P)-binding Rossmann-fold domains"/>
    <property type="match status" value="2"/>
</dbReference>
<dbReference type="PRINTS" id="PR00080">
    <property type="entry name" value="SDRFAMILY"/>
</dbReference>
<evidence type="ECO:0000256" key="20">
    <source>
        <dbReference type="ARBA" id="ARBA00081853"/>
    </source>
</evidence>
<evidence type="ECO:0000256" key="9">
    <source>
        <dbReference type="ARBA" id="ARBA00022857"/>
    </source>
</evidence>
<accession>A0A5E8BCV7</accession>
<evidence type="ECO:0000256" key="16">
    <source>
        <dbReference type="ARBA" id="ARBA00029334"/>
    </source>
</evidence>
<evidence type="ECO:0000256" key="14">
    <source>
        <dbReference type="ARBA" id="ARBA00023239"/>
    </source>
</evidence>
<evidence type="ECO:0000256" key="5">
    <source>
        <dbReference type="ARBA" id="ARBA00012456"/>
    </source>
</evidence>
<comment type="catalytic activity">
    <reaction evidence="17">
        <text>a (3R)-3-hydroxyacyl-CoA + NAD(+) = a 3-oxoacyl-CoA + NADH + H(+)</text>
        <dbReference type="Rhea" id="RHEA:32711"/>
        <dbReference type="ChEBI" id="CHEBI:15378"/>
        <dbReference type="ChEBI" id="CHEBI:57319"/>
        <dbReference type="ChEBI" id="CHEBI:57540"/>
        <dbReference type="ChEBI" id="CHEBI:57945"/>
        <dbReference type="ChEBI" id="CHEBI:90726"/>
        <dbReference type="EC" id="1.1.1.n12"/>
    </reaction>
</comment>
<keyword evidence="9" id="KW-0521">NADP</keyword>
<dbReference type="OrthoDB" id="3592703at2759"/>
<evidence type="ECO:0000256" key="12">
    <source>
        <dbReference type="ARBA" id="ARBA00023140"/>
    </source>
</evidence>
<dbReference type="InterPro" id="IPR057326">
    <property type="entry name" value="KR_dom"/>
</dbReference>
<dbReference type="GO" id="GO:0016491">
    <property type="term" value="F:oxidoreductase activity"/>
    <property type="evidence" value="ECO:0007669"/>
    <property type="project" value="UniProtKB-KW"/>
</dbReference>
<evidence type="ECO:0000256" key="15">
    <source>
        <dbReference type="ARBA" id="ARBA00023268"/>
    </source>
</evidence>
<dbReference type="InterPro" id="IPR020904">
    <property type="entry name" value="Sc_DH/Rdtase_CS"/>
</dbReference>
<dbReference type="FunFam" id="3.40.50.720:FF:000185">
    <property type="entry name" value="peroxisomal multifunctional enzyme type 2"/>
    <property type="match status" value="1"/>
</dbReference>
<keyword evidence="15" id="KW-0511">Multifunctional enzyme</keyword>
<dbReference type="CDD" id="cd03448">
    <property type="entry name" value="HDE_HSD"/>
    <property type="match status" value="1"/>
</dbReference>
<organism evidence="22 23">
    <name type="scientific">Magnusiomyces paraingens</name>
    <dbReference type="NCBI Taxonomy" id="2606893"/>
    <lineage>
        <taxon>Eukaryota</taxon>
        <taxon>Fungi</taxon>
        <taxon>Dikarya</taxon>
        <taxon>Ascomycota</taxon>
        <taxon>Saccharomycotina</taxon>
        <taxon>Dipodascomycetes</taxon>
        <taxon>Dipodascales</taxon>
        <taxon>Dipodascaceae</taxon>
        <taxon>Magnusiomyces</taxon>
    </lineage>
</organism>
<proteinExistence type="inferred from homology"/>
<dbReference type="EMBL" id="CABVLU010000002">
    <property type="protein sequence ID" value="VVT49142.1"/>
    <property type="molecule type" value="Genomic_DNA"/>
</dbReference>
<evidence type="ECO:0000256" key="1">
    <source>
        <dbReference type="ARBA" id="ARBA00004275"/>
    </source>
</evidence>
<dbReference type="InterPro" id="IPR036291">
    <property type="entry name" value="NAD(P)-bd_dom_sf"/>
</dbReference>
<dbReference type="InterPro" id="IPR029069">
    <property type="entry name" value="HotDog_dom_sf"/>
</dbReference>
<dbReference type="InterPro" id="IPR054357">
    <property type="entry name" value="MFE-2_N"/>
</dbReference>
<evidence type="ECO:0000256" key="8">
    <source>
        <dbReference type="ARBA" id="ARBA00022832"/>
    </source>
</evidence>
<dbReference type="CDD" id="cd05353">
    <property type="entry name" value="hydroxyacyl-CoA-like_DH_SDR_c-like"/>
    <property type="match status" value="2"/>
</dbReference>
<dbReference type="SUPFAM" id="SSF54637">
    <property type="entry name" value="Thioesterase/thiol ester dehydrase-isomerase"/>
    <property type="match status" value="2"/>
</dbReference>
<dbReference type="SMART" id="SM00822">
    <property type="entry name" value="PKS_KR"/>
    <property type="match status" value="1"/>
</dbReference>
<dbReference type="PANTHER" id="PTHR45024:SF2">
    <property type="entry name" value="SCP2 DOMAIN-CONTAINING PROTEIN"/>
    <property type="match status" value="1"/>
</dbReference>
<keyword evidence="23" id="KW-1185">Reference proteome</keyword>
<gene>
    <name evidence="22" type="ORF">SAPINGB_P002124</name>
</gene>
<evidence type="ECO:0000256" key="3">
    <source>
        <dbReference type="ARBA" id="ARBA00006484"/>
    </source>
</evidence>
<evidence type="ECO:0000256" key="7">
    <source>
        <dbReference type="ARBA" id="ARBA00022737"/>
    </source>
</evidence>
<evidence type="ECO:0000313" key="23">
    <source>
        <dbReference type="Proteomes" id="UP000398389"/>
    </source>
</evidence>
<keyword evidence="7" id="KW-0677">Repeat</keyword>
<comment type="subunit">
    <text evidence="4">Monomer.</text>
</comment>
<dbReference type="InterPro" id="IPR002347">
    <property type="entry name" value="SDR_fam"/>
</dbReference>
<keyword evidence="12" id="KW-0576">Peroxisome</keyword>
<evidence type="ECO:0000256" key="2">
    <source>
        <dbReference type="ARBA" id="ARBA00005005"/>
    </source>
</evidence>
<evidence type="ECO:0000256" key="18">
    <source>
        <dbReference type="ARBA" id="ARBA00055743"/>
    </source>
</evidence>
<evidence type="ECO:0000256" key="17">
    <source>
        <dbReference type="ARBA" id="ARBA00052025"/>
    </source>
</evidence>
<dbReference type="PROSITE" id="PS00061">
    <property type="entry name" value="ADH_SHORT"/>
    <property type="match status" value="2"/>
</dbReference>
<comment type="similarity">
    <text evidence="3">Belongs to the short-chain dehydrogenases/reductases (SDR) family.</text>
</comment>
<reference evidence="22 23" key="1">
    <citation type="submission" date="2019-09" db="EMBL/GenBank/DDBJ databases">
        <authorList>
            <person name="Brejova B."/>
        </authorList>
    </citation>
    <scope>NUCLEOTIDE SEQUENCE [LARGE SCALE GENOMIC DNA]</scope>
</reference>
<evidence type="ECO:0000313" key="22">
    <source>
        <dbReference type="EMBL" id="VVT49142.1"/>
    </source>
</evidence>
<dbReference type="GO" id="GO:0005777">
    <property type="term" value="C:peroxisome"/>
    <property type="evidence" value="ECO:0007669"/>
    <property type="project" value="UniProtKB-SubCell"/>
</dbReference>
<dbReference type="InterPro" id="IPR002539">
    <property type="entry name" value="MaoC-like_dom"/>
</dbReference>
<dbReference type="GO" id="GO:0018812">
    <property type="term" value="F:3-hydroxyacyl-CoA dehydratase activity"/>
    <property type="evidence" value="ECO:0007669"/>
    <property type="project" value="UniProtKB-EC"/>
</dbReference>
<feature type="domain" description="Ketoreductase" evidence="21">
    <location>
        <begin position="313"/>
        <end position="487"/>
    </location>
</feature>
<dbReference type="Pfam" id="PF00106">
    <property type="entry name" value="adh_short"/>
    <property type="match status" value="2"/>
</dbReference>
<dbReference type="GO" id="GO:0006635">
    <property type="term" value="P:fatty acid beta-oxidation"/>
    <property type="evidence" value="ECO:0007669"/>
    <property type="project" value="UniProtKB-UniPathway"/>
</dbReference>
<dbReference type="EC" id="4.2.1.119" evidence="6"/>
<name>A0A5E8BCV7_9ASCO</name>
<dbReference type="Proteomes" id="UP000398389">
    <property type="component" value="Unassembled WGS sequence"/>
</dbReference>
<comment type="function">
    <text evidence="18">Second trifunctional enzyme acting on the beta-oxidation pathway for fatty acids, possessing hydratase-dehydrogenase-epimerase activities. Converts trans-2-enoyl-CoA via D-3-hydroxyacyl-CoA to 3-ketoacyl-CoA.</text>
</comment>
<dbReference type="InterPro" id="IPR051687">
    <property type="entry name" value="Peroxisomal_Beta-Oxidation"/>
</dbReference>
<comment type="catalytic activity">
    <reaction evidence="16">
        <text>a (3R)-3-hydroxyacyl-CoA = a (2E)-enoyl-CoA + H2O</text>
        <dbReference type="Rhea" id="RHEA:26526"/>
        <dbReference type="ChEBI" id="CHEBI:15377"/>
        <dbReference type="ChEBI" id="CHEBI:57319"/>
        <dbReference type="ChEBI" id="CHEBI:58856"/>
        <dbReference type="EC" id="4.2.1.119"/>
    </reaction>
</comment>
<dbReference type="UniPathway" id="UPA00659"/>
<evidence type="ECO:0000256" key="10">
    <source>
        <dbReference type="ARBA" id="ARBA00023002"/>
    </source>
</evidence>
<dbReference type="AlphaFoldDB" id="A0A5E8BCV7"/>
<evidence type="ECO:0000256" key="6">
    <source>
        <dbReference type="ARBA" id="ARBA00013156"/>
    </source>
</evidence>
<keyword evidence="13" id="KW-0413">Isomerase</keyword>
<dbReference type="Gene3D" id="3.40.50.720">
    <property type="entry name" value="NAD(P)-binding Rossmann-like Domain"/>
    <property type="match status" value="2"/>
</dbReference>
<comment type="pathway">
    <text evidence="2">Lipid metabolism; fatty acid beta-oxidation.</text>
</comment>
<evidence type="ECO:0000256" key="19">
    <source>
        <dbReference type="ARBA" id="ARBA00073871"/>
    </source>
</evidence>
<dbReference type="Pfam" id="PF22622">
    <property type="entry name" value="MFE-2_hydrat-2_N"/>
    <property type="match status" value="1"/>
</dbReference>
<sequence>MTELRYDGKVVVVTGAGGGLGKAYALFFASKGASVVVNDLGGSFKGEGNSTKAADLVVEEIVKAGGKAVANYDSVEFGDKIIETAVKAFGTVHIIINNAGILRDVSFKNLKDSDWDLIYKVHTYGSYKVARAAWPYFRKQKYGRIINTSSAAGLYGNFGQTNYSAAKLGLVGFTETLAKEGFKYNIFANAIAPLAASRLTETIMTKEMLERLSPDYIVPLVGYLTHESSKETGGIFELGAGFYAKVRWERSAGHVFKTDETFTPSAILKAWNKINDFSNPSYPTGPADFITLAEESTKTGPAPQGEPVNYNGQVVIVTGAGAGIGRAYALLLGKLGAKVVVNDFVDPEPVVNEIKKAGGIAVGDKSNVVEGHKVVETALKAFGTIHAIINNAGILRDKSFANMTDDQWDAVYQVHLRGTYAVTKAAWPVLLKQKYGRIVNTTSTSGIYGNFGQANYASAKAGILGFGRALALEGAKYNIFVNTIAPNAGTAMTKSVFTEEMLESFKPDYIAPLVTLLASEKAPVSGGLYEAGSGWVGATRWQRSGGKFYQGPPPSIETLAKDWKNISNFDDGRAITVSSFKETSESILGPVLAAAKPKKGDFTPVDPKDYTKYEDVADFKYTHRDVILYNLCVGAHATDLKYSFEGSDNFQVIPTFGVIPPFSTDIDFNRLVPNFNPMKLLHGEQYLEIRKWPLPTEGTLVNVARPLEIVDKGKAAVVISEVITKNKVTGEDIFYNVSTTFIRGSGGWGGPTRGADRGAITAANKPPARNPDFTQSYKIDADKAAYYRLCGDYNPLHIDPAFAAVGNFPQPILHGLATFGISGKILYDKFGPFKNVKVRFSGHVFPGETVKVEAWKEGSKVIFQTRVVDRNTIAISAAAIELASKPGNKL</sequence>
<dbReference type="PANTHER" id="PTHR45024">
    <property type="entry name" value="DEHYDROGENASES, SHORT CHAIN"/>
    <property type="match status" value="1"/>
</dbReference>
<dbReference type="Pfam" id="PF01575">
    <property type="entry name" value="MaoC_dehydratas"/>
    <property type="match status" value="1"/>
</dbReference>
<comment type="subcellular location">
    <subcellularLocation>
        <location evidence="1">Peroxisome</location>
    </subcellularLocation>
</comment>
<keyword evidence="10" id="KW-0560">Oxidoreductase</keyword>